<evidence type="ECO:0000313" key="2">
    <source>
        <dbReference type="Proteomes" id="UP000634136"/>
    </source>
</evidence>
<protein>
    <submittedName>
        <fullName evidence="1">Uncharacterized protein</fullName>
    </submittedName>
</protein>
<name>A0A834WTZ1_9FABA</name>
<dbReference type="EMBL" id="JAAIUW010000005">
    <property type="protein sequence ID" value="KAF7832415.1"/>
    <property type="molecule type" value="Genomic_DNA"/>
</dbReference>
<reference evidence="1" key="1">
    <citation type="submission" date="2020-09" db="EMBL/GenBank/DDBJ databases">
        <title>Genome-Enabled Discovery of Anthraquinone Biosynthesis in Senna tora.</title>
        <authorList>
            <person name="Kang S.-H."/>
            <person name="Pandey R.P."/>
            <person name="Lee C.-M."/>
            <person name="Sim J.-S."/>
            <person name="Jeong J.-T."/>
            <person name="Choi B.-S."/>
            <person name="Jung M."/>
            <person name="Ginzburg D."/>
            <person name="Zhao K."/>
            <person name="Won S.Y."/>
            <person name="Oh T.-J."/>
            <person name="Yu Y."/>
            <person name="Kim N.-H."/>
            <person name="Lee O.R."/>
            <person name="Lee T.-H."/>
            <person name="Bashyal P."/>
            <person name="Kim T.-S."/>
            <person name="Lee W.-H."/>
            <person name="Kawkins C."/>
            <person name="Kim C.-K."/>
            <person name="Kim J.S."/>
            <person name="Ahn B.O."/>
            <person name="Rhee S.Y."/>
            <person name="Sohng J.K."/>
        </authorList>
    </citation>
    <scope>NUCLEOTIDE SEQUENCE</scope>
    <source>
        <tissue evidence="1">Leaf</tissue>
    </source>
</reference>
<sequence>MQRKANGISGISWLRMGGRKMGSIEEGRCWRLDMKAEGGDSRTGKMQVTWKLAEDGR</sequence>
<accession>A0A834WTZ1</accession>
<dbReference type="AlphaFoldDB" id="A0A834WTZ1"/>
<dbReference type="Proteomes" id="UP000634136">
    <property type="component" value="Unassembled WGS sequence"/>
</dbReference>
<proteinExistence type="predicted"/>
<organism evidence="1 2">
    <name type="scientific">Senna tora</name>
    <dbReference type="NCBI Taxonomy" id="362788"/>
    <lineage>
        <taxon>Eukaryota</taxon>
        <taxon>Viridiplantae</taxon>
        <taxon>Streptophyta</taxon>
        <taxon>Embryophyta</taxon>
        <taxon>Tracheophyta</taxon>
        <taxon>Spermatophyta</taxon>
        <taxon>Magnoliopsida</taxon>
        <taxon>eudicotyledons</taxon>
        <taxon>Gunneridae</taxon>
        <taxon>Pentapetalae</taxon>
        <taxon>rosids</taxon>
        <taxon>fabids</taxon>
        <taxon>Fabales</taxon>
        <taxon>Fabaceae</taxon>
        <taxon>Caesalpinioideae</taxon>
        <taxon>Cassia clade</taxon>
        <taxon>Senna</taxon>
    </lineage>
</organism>
<gene>
    <name evidence="1" type="ORF">G2W53_014748</name>
</gene>
<comment type="caution">
    <text evidence="1">The sequence shown here is derived from an EMBL/GenBank/DDBJ whole genome shotgun (WGS) entry which is preliminary data.</text>
</comment>
<evidence type="ECO:0000313" key="1">
    <source>
        <dbReference type="EMBL" id="KAF7832415.1"/>
    </source>
</evidence>
<keyword evidence="2" id="KW-1185">Reference proteome</keyword>